<reference evidence="3" key="1">
    <citation type="submission" date="2018-07" db="EMBL/GenBank/DDBJ databases">
        <authorList>
            <person name="Kim H."/>
        </authorList>
    </citation>
    <scope>NUCLEOTIDE SEQUENCE [LARGE SCALE GENOMIC DNA]</scope>
    <source>
        <strain evidence="3">F02</strain>
    </source>
</reference>
<dbReference type="Proteomes" id="UP000252182">
    <property type="component" value="Chromosome"/>
</dbReference>
<dbReference type="CDD" id="cd13616">
    <property type="entry name" value="PBP2_OsmF"/>
    <property type="match status" value="1"/>
</dbReference>
<dbReference type="PROSITE" id="PS51257">
    <property type="entry name" value="PROKAR_LIPOPROTEIN"/>
    <property type="match status" value="1"/>
</dbReference>
<accession>A0A345DCJ1</accession>
<keyword evidence="3" id="KW-1185">Reference proteome</keyword>
<evidence type="ECO:0000259" key="1">
    <source>
        <dbReference type="Pfam" id="PF04069"/>
    </source>
</evidence>
<organism evidence="2 3">
    <name type="scientific">Ephemeroptericola cinctiostellae</name>
    <dbReference type="NCBI Taxonomy" id="2268024"/>
    <lineage>
        <taxon>Bacteria</taxon>
        <taxon>Pseudomonadati</taxon>
        <taxon>Pseudomonadota</taxon>
        <taxon>Betaproteobacteria</taxon>
        <taxon>Burkholderiales</taxon>
        <taxon>Burkholderiaceae</taxon>
        <taxon>Ephemeroptericola</taxon>
    </lineage>
</organism>
<dbReference type="AlphaFoldDB" id="A0A345DCJ1"/>
<dbReference type="Pfam" id="PF04069">
    <property type="entry name" value="OpuAC"/>
    <property type="match status" value="1"/>
</dbReference>
<dbReference type="KEGG" id="hyf:DTO96_101820"/>
<feature type="domain" description="ABC-type glycine betaine transport system substrate-binding" evidence="1">
    <location>
        <begin position="47"/>
        <end position="320"/>
    </location>
</feature>
<protein>
    <submittedName>
        <fullName evidence="2">Glycine betaine-binding protein YehZ</fullName>
    </submittedName>
</protein>
<dbReference type="EMBL" id="CP031124">
    <property type="protein sequence ID" value="AXF86079.1"/>
    <property type="molecule type" value="Genomic_DNA"/>
</dbReference>
<proteinExistence type="predicted"/>
<dbReference type="RefSeq" id="WP_373277781.1">
    <property type="nucleotide sequence ID" value="NZ_CP031124.1"/>
</dbReference>
<dbReference type="GO" id="GO:0043190">
    <property type="term" value="C:ATP-binding cassette (ABC) transporter complex"/>
    <property type="evidence" value="ECO:0007669"/>
    <property type="project" value="InterPro"/>
</dbReference>
<sequence>MKINSMFLKHIERVAAASLMAVILGLSGCGPAKTESVVAKKVAPADAVRVASKIDTEGALLGNMIILLLENKGIPTVNKVQLGATKIVRYALTSGEIDIYPEYTGSGAFIFNDEKNLAWKNPKEAYDLVKKLDYDKNKLVWLQAAPANNTWAIAVRSDLAEAHHLKTLEDLKQYLDSGGPFKMAASSEFIERGDALPLFEKAYGFKLKQNQFLSLAGGDTTVFIKAAAEQTSGVNAALAYGTDGAIASMGLVVLDDSKTAQPVFEPAPVIREEALKKHPEIADILNPVFASLDLKTLQKLNGQIAFEGRDAKTVASDYLKSQGFLK</sequence>
<name>A0A345DCJ1_9BURK</name>
<dbReference type="Gene3D" id="3.40.190.10">
    <property type="entry name" value="Periplasmic binding protein-like II"/>
    <property type="match status" value="1"/>
</dbReference>
<evidence type="ECO:0000313" key="3">
    <source>
        <dbReference type="Proteomes" id="UP000252182"/>
    </source>
</evidence>
<dbReference type="SUPFAM" id="SSF53850">
    <property type="entry name" value="Periplasmic binding protein-like II"/>
    <property type="match status" value="1"/>
</dbReference>
<dbReference type="GO" id="GO:0022857">
    <property type="term" value="F:transmembrane transporter activity"/>
    <property type="evidence" value="ECO:0007669"/>
    <property type="project" value="InterPro"/>
</dbReference>
<gene>
    <name evidence="2" type="primary">yehZ</name>
    <name evidence="2" type="ORF">DTO96_101820</name>
</gene>
<dbReference type="InterPro" id="IPR007210">
    <property type="entry name" value="ABC_Gly_betaine_transp_sub-bd"/>
</dbReference>
<dbReference type="Gene3D" id="3.40.190.120">
    <property type="entry name" value="Osmoprotection protein (prox), domain 2"/>
    <property type="match status" value="1"/>
</dbReference>
<evidence type="ECO:0000313" key="2">
    <source>
        <dbReference type="EMBL" id="AXF86079.1"/>
    </source>
</evidence>